<name>A0A2Y9Q5H6_DELLE</name>
<accession>A0A2Y9Q5H6</accession>
<keyword evidence="2" id="KW-0812">Transmembrane</keyword>
<dbReference type="GO" id="GO:0030027">
    <property type="term" value="C:lamellipodium"/>
    <property type="evidence" value="ECO:0007669"/>
    <property type="project" value="TreeGrafter"/>
</dbReference>
<dbReference type="GO" id="GO:0016324">
    <property type="term" value="C:apical plasma membrane"/>
    <property type="evidence" value="ECO:0007669"/>
    <property type="project" value="TreeGrafter"/>
</dbReference>
<dbReference type="Proteomes" id="UP000248483">
    <property type="component" value="Unplaced"/>
</dbReference>
<dbReference type="InParanoid" id="A0A2Y9Q5H6"/>
<protein>
    <submittedName>
        <fullName evidence="4">Podoplanin isoform X1</fullName>
    </submittedName>
</protein>
<keyword evidence="2" id="KW-1133">Transmembrane helix</keyword>
<keyword evidence="2" id="KW-0472">Membrane</keyword>
<keyword evidence="3" id="KW-1185">Reference proteome</keyword>
<dbReference type="PANTHER" id="PTHR47390:SF1">
    <property type="entry name" value="PODOPLANIN"/>
    <property type="match status" value="1"/>
</dbReference>
<dbReference type="PANTHER" id="PTHR47390">
    <property type="entry name" value="PODOPLANIN"/>
    <property type="match status" value="1"/>
</dbReference>
<evidence type="ECO:0000313" key="4">
    <source>
        <dbReference type="RefSeq" id="XP_022454334.1"/>
    </source>
</evidence>
<feature type="compositionally biased region" description="Basic and acidic residues" evidence="1">
    <location>
        <begin position="148"/>
        <end position="157"/>
    </location>
</feature>
<feature type="transmembrane region" description="Helical" evidence="2">
    <location>
        <begin position="202"/>
        <end position="226"/>
    </location>
</feature>
<evidence type="ECO:0000256" key="2">
    <source>
        <dbReference type="SAM" id="Phobius"/>
    </source>
</evidence>
<dbReference type="GO" id="GO:1901731">
    <property type="term" value="P:positive regulation of platelet aggregation"/>
    <property type="evidence" value="ECO:0007669"/>
    <property type="project" value="TreeGrafter"/>
</dbReference>
<dbReference type="GO" id="GO:0007155">
    <property type="term" value="P:cell adhesion"/>
    <property type="evidence" value="ECO:0007669"/>
    <property type="project" value="TreeGrafter"/>
</dbReference>
<dbReference type="GO" id="GO:0016323">
    <property type="term" value="C:basolateral plasma membrane"/>
    <property type="evidence" value="ECO:0007669"/>
    <property type="project" value="TreeGrafter"/>
</dbReference>
<evidence type="ECO:0000256" key="1">
    <source>
        <dbReference type="SAM" id="MobiDB-lite"/>
    </source>
</evidence>
<organism evidence="3 4">
    <name type="scientific">Delphinapterus leucas</name>
    <name type="common">Beluga whale</name>
    <dbReference type="NCBI Taxonomy" id="9749"/>
    <lineage>
        <taxon>Eukaryota</taxon>
        <taxon>Metazoa</taxon>
        <taxon>Chordata</taxon>
        <taxon>Craniata</taxon>
        <taxon>Vertebrata</taxon>
        <taxon>Euteleostomi</taxon>
        <taxon>Mammalia</taxon>
        <taxon>Eutheria</taxon>
        <taxon>Laurasiatheria</taxon>
        <taxon>Artiodactyla</taxon>
        <taxon>Whippomorpha</taxon>
        <taxon>Cetacea</taxon>
        <taxon>Odontoceti</taxon>
        <taxon>Monodontidae</taxon>
        <taxon>Delphinapterus</taxon>
    </lineage>
</organism>
<dbReference type="AlphaFoldDB" id="A0A2Y9Q5H6"/>
<dbReference type="Pfam" id="PF05808">
    <property type="entry name" value="Podoplanin"/>
    <property type="match status" value="1"/>
</dbReference>
<evidence type="ECO:0000313" key="3">
    <source>
        <dbReference type="Proteomes" id="UP000248483"/>
    </source>
</evidence>
<dbReference type="GO" id="GO:0007165">
    <property type="term" value="P:signal transduction"/>
    <property type="evidence" value="ECO:0007669"/>
    <property type="project" value="TreeGrafter"/>
</dbReference>
<dbReference type="FunCoup" id="A0A2Y9Q5H6">
    <property type="interactions" value="54"/>
</dbReference>
<dbReference type="CTD" id="10630"/>
<dbReference type="InterPro" id="IPR052684">
    <property type="entry name" value="Podoplanin_domain"/>
</dbReference>
<sequence length="235" mass="25002">MPTLIRKFPTAKFAPPADAAGEGTRGPLPRWDFCSPHFPAPSLSLHQARASGCFIIFPQHRNELLGPAKNKSTKKMWKVPVLFFVLGRASFWVLADGSTVRPEDDMTTGVENGKATLGVEDYMVTPGASGEPHESAGLTALMPTRTKSTTEDHKEDLPTAESTAHSQGQSQSTTTLNVATRPSPGKTDGEKPTVKKGGLSTVTLTGIIVGVLLAIGFIGGIITAFVRKMSGRYSP</sequence>
<dbReference type="KEGG" id="dle:111187213"/>
<feature type="region of interest" description="Disordered" evidence="1">
    <location>
        <begin position="124"/>
        <end position="197"/>
    </location>
</feature>
<dbReference type="RefSeq" id="XP_022454334.1">
    <property type="nucleotide sequence ID" value="XM_022598626.2"/>
</dbReference>
<dbReference type="GO" id="GO:0016477">
    <property type="term" value="P:cell migration"/>
    <property type="evidence" value="ECO:0007669"/>
    <property type="project" value="TreeGrafter"/>
</dbReference>
<dbReference type="GeneID" id="111187213"/>
<proteinExistence type="predicted"/>
<gene>
    <name evidence="4" type="primary">PDPN</name>
</gene>
<reference evidence="4" key="1">
    <citation type="submission" date="2025-08" db="UniProtKB">
        <authorList>
            <consortium name="RefSeq"/>
        </authorList>
    </citation>
    <scope>IDENTIFICATION</scope>
    <source>
        <tissue evidence="4">Blood</tissue>
    </source>
</reference>
<feature type="compositionally biased region" description="Polar residues" evidence="1">
    <location>
        <begin position="160"/>
        <end position="180"/>
    </location>
</feature>